<feature type="region of interest" description="Disordered" evidence="6">
    <location>
        <begin position="181"/>
        <end position="202"/>
    </location>
</feature>
<dbReference type="InterPro" id="IPR029751">
    <property type="entry name" value="Ribosomal_L25_dom"/>
</dbReference>
<evidence type="ECO:0000256" key="2">
    <source>
        <dbReference type="ARBA" id="ARBA00022884"/>
    </source>
</evidence>
<proteinExistence type="inferred from homology"/>
<dbReference type="NCBIfam" id="NF004133">
    <property type="entry name" value="PRK05618.2-4"/>
    <property type="match status" value="1"/>
</dbReference>
<dbReference type="RefSeq" id="WP_188615876.1">
    <property type="nucleotide sequence ID" value="NZ_BMJT01000014.1"/>
</dbReference>
<evidence type="ECO:0000256" key="1">
    <source>
        <dbReference type="ARBA" id="ARBA00022730"/>
    </source>
</evidence>
<evidence type="ECO:0000256" key="6">
    <source>
        <dbReference type="SAM" id="MobiDB-lite"/>
    </source>
</evidence>
<dbReference type="GO" id="GO:0006412">
    <property type="term" value="P:translation"/>
    <property type="evidence" value="ECO:0007669"/>
    <property type="project" value="UniProtKB-UniRule"/>
</dbReference>
<name>A0A917GA88_9BACI</name>
<protein>
    <recommendedName>
        <fullName evidence="5">Large ribosomal subunit protein bL25</fullName>
    </recommendedName>
    <alternativeName>
        <fullName evidence="5">General stress protein CTC</fullName>
    </alternativeName>
</protein>
<dbReference type="InterPro" id="IPR020057">
    <property type="entry name" value="Ribosomal_bL25_b-dom"/>
</dbReference>
<dbReference type="Pfam" id="PF01386">
    <property type="entry name" value="Ribosomal_L25p"/>
    <property type="match status" value="1"/>
</dbReference>
<dbReference type="InterPro" id="IPR020056">
    <property type="entry name" value="Rbsml_bL25/Gln-tRNA_synth_N"/>
</dbReference>
<keyword evidence="10" id="KW-1185">Reference proteome</keyword>
<dbReference type="NCBIfam" id="TIGR00731">
    <property type="entry name" value="bL25_bact_ctc"/>
    <property type="match status" value="1"/>
</dbReference>
<gene>
    <name evidence="5 9" type="primary">rplY</name>
    <name evidence="5" type="synonym">ctc</name>
    <name evidence="9" type="ORF">GCM10007425_29890</name>
</gene>
<dbReference type="CDD" id="cd00495">
    <property type="entry name" value="Ribosomal_L25_TL5_CTC"/>
    <property type="match status" value="1"/>
</dbReference>
<organism evidence="9 10">
    <name type="scientific">Lysinibacillus alkalisoli</name>
    <dbReference type="NCBI Taxonomy" id="1911548"/>
    <lineage>
        <taxon>Bacteria</taxon>
        <taxon>Bacillati</taxon>
        <taxon>Bacillota</taxon>
        <taxon>Bacilli</taxon>
        <taxon>Bacillales</taxon>
        <taxon>Bacillaceae</taxon>
        <taxon>Lysinibacillus</taxon>
    </lineage>
</organism>
<reference evidence="9" key="1">
    <citation type="journal article" date="2014" name="Int. J. Syst. Evol. Microbiol.">
        <title>Complete genome sequence of Corynebacterium casei LMG S-19264T (=DSM 44701T), isolated from a smear-ripened cheese.</title>
        <authorList>
            <consortium name="US DOE Joint Genome Institute (JGI-PGF)"/>
            <person name="Walter F."/>
            <person name="Albersmeier A."/>
            <person name="Kalinowski J."/>
            <person name="Ruckert C."/>
        </authorList>
    </citation>
    <scope>NUCLEOTIDE SEQUENCE</scope>
    <source>
        <strain evidence="9">CGMCC 1.15760</strain>
    </source>
</reference>
<dbReference type="Proteomes" id="UP000616608">
    <property type="component" value="Unassembled WGS sequence"/>
</dbReference>
<comment type="caution">
    <text evidence="9">The sequence shown here is derived from an EMBL/GenBank/DDBJ whole genome shotgun (WGS) entry which is preliminary data.</text>
</comment>
<evidence type="ECO:0000259" key="8">
    <source>
        <dbReference type="Pfam" id="PF14693"/>
    </source>
</evidence>
<dbReference type="InterPro" id="IPR011035">
    <property type="entry name" value="Ribosomal_bL25/Gln-tRNA_synth"/>
</dbReference>
<dbReference type="Gene3D" id="2.170.120.20">
    <property type="entry name" value="Ribosomal protein L25, beta domain"/>
    <property type="match status" value="1"/>
</dbReference>
<comment type="similarity">
    <text evidence="5">Belongs to the bacterial ribosomal protein bL25 family. CTC subfamily.</text>
</comment>
<dbReference type="Pfam" id="PF14693">
    <property type="entry name" value="Ribosomal_TL5_C"/>
    <property type="match status" value="1"/>
</dbReference>
<accession>A0A917GA88</accession>
<reference evidence="9" key="2">
    <citation type="submission" date="2020-09" db="EMBL/GenBank/DDBJ databases">
        <authorList>
            <person name="Sun Q."/>
            <person name="Zhou Y."/>
        </authorList>
    </citation>
    <scope>NUCLEOTIDE SEQUENCE</scope>
    <source>
        <strain evidence="9">CGMCC 1.15760</strain>
    </source>
</reference>
<dbReference type="PANTHER" id="PTHR33284:SF1">
    <property type="entry name" value="RIBOSOMAL PROTEIN L25_GLN-TRNA SYNTHETASE, ANTI-CODON-BINDING DOMAIN-CONTAINING PROTEIN"/>
    <property type="match status" value="1"/>
</dbReference>
<evidence type="ECO:0000313" key="9">
    <source>
        <dbReference type="EMBL" id="GGG33200.1"/>
    </source>
</evidence>
<evidence type="ECO:0000256" key="4">
    <source>
        <dbReference type="ARBA" id="ARBA00023274"/>
    </source>
</evidence>
<dbReference type="Gene3D" id="2.40.240.10">
    <property type="entry name" value="Ribosomal Protein L25, Chain P"/>
    <property type="match status" value="1"/>
</dbReference>
<comment type="function">
    <text evidence="5">This is one of the proteins that binds to the 5S RNA in the ribosome where it forms part of the central protuberance.</text>
</comment>
<evidence type="ECO:0000259" key="7">
    <source>
        <dbReference type="Pfam" id="PF01386"/>
    </source>
</evidence>
<feature type="domain" description="Large ribosomal subunit protein bL25 L25" evidence="7">
    <location>
        <begin position="5"/>
        <end position="92"/>
    </location>
</feature>
<keyword evidence="2 5" id="KW-0694">RNA-binding</keyword>
<evidence type="ECO:0000256" key="3">
    <source>
        <dbReference type="ARBA" id="ARBA00022980"/>
    </source>
</evidence>
<dbReference type="GO" id="GO:0022625">
    <property type="term" value="C:cytosolic large ribosomal subunit"/>
    <property type="evidence" value="ECO:0007669"/>
    <property type="project" value="TreeGrafter"/>
</dbReference>
<keyword evidence="1 5" id="KW-0699">rRNA-binding</keyword>
<feature type="domain" description="Large ribosomal subunit protein bL25 beta" evidence="8">
    <location>
        <begin position="101"/>
        <end position="182"/>
    </location>
</feature>
<evidence type="ECO:0000256" key="5">
    <source>
        <dbReference type="HAMAP-Rule" id="MF_01334"/>
    </source>
</evidence>
<evidence type="ECO:0000313" key="10">
    <source>
        <dbReference type="Proteomes" id="UP000616608"/>
    </source>
</evidence>
<dbReference type="EMBL" id="BMJT01000014">
    <property type="protein sequence ID" value="GGG33200.1"/>
    <property type="molecule type" value="Genomic_DNA"/>
</dbReference>
<dbReference type="GO" id="GO:0003735">
    <property type="term" value="F:structural constituent of ribosome"/>
    <property type="evidence" value="ECO:0007669"/>
    <property type="project" value="InterPro"/>
</dbReference>
<dbReference type="AlphaFoldDB" id="A0A917GA88"/>
<dbReference type="GO" id="GO:0008097">
    <property type="term" value="F:5S rRNA binding"/>
    <property type="evidence" value="ECO:0007669"/>
    <property type="project" value="InterPro"/>
</dbReference>
<keyword evidence="4 5" id="KW-0687">Ribonucleoprotein</keyword>
<sequence length="202" mass="22186">MNTVLKVEKREAGHRSTLTQLRKGGLVPGVLYGYNRKATTPIQLSASDFQRYVQKNGQNGVIEVEFEGSKVNAMIQELQRDALKGQIVHLDFLAVNMKEELETEVPVTLIGTAAGEREGGIVMQPTREITIKVKPSDIPEVIEVDVSALEIGDTLDIAAVRDKFDFEIISEDELTLATVTAPTVEAASDDEETGTEEQKTEE</sequence>
<dbReference type="InterPro" id="IPR001021">
    <property type="entry name" value="Ribosomal_bL25_long"/>
</dbReference>
<dbReference type="HAMAP" id="MF_01334">
    <property type="entry name" value="Ribosomal_bL25_CTC"/>
    <property type="match status" value="1"/>
</dbReference>
<dbReference type="InterPro" id="IPR037121">
    <property type="entry name" value="Ribosomal_bL25_C"/>
</dbReference>
<dbReference type="InterPro" id="IPR020930">
    <property type="entry name" value="Ribosomal_uL5_bac-type"/>
</dbReference>
<comment type="subunit">
    <text evidence="5">Part of the 50S ribosomal subunit; part of the 5S rRNA/L5/L18/L25 subcomplex. Contacts the 5S rRNA. Binds to the 5S rRNA independently of L5 and L18.</text>
</comment>
<dbReference type="PANTHER" id="PTHR33284">
    <property type="entry name" value="RIBOSOMAL PROTEIN L25/GLN-TRNA SYNTHETASE, ANTI-CODON-BINDING DOMAIN-CONTAINING PROTEIN"/>
    <property type="match status" value="1"/>
</dbReference>
<dbReference type="SUPFAM" id="SSF50715">
    <property type="entry name" value="Ribosomal protein L25-like"/>
    <property type="match status" value="1"/>
</dbReference>
<keyword evidence="3 5" id="KW-0689">Ribosomal protein</keyword>